<dbReference type="EMBL" id="JAVUPU010000009">
    <property type="protein sequence ID" value="MDT9600548.1"/>
    <property type="molecule type" value="Genomic_DNA"/>
</dbReference>
<name>A0ABU3QAX9_9SPHN</name>
<keyword evidence="3" id="KW-1185">Reference proteome</keyword>
<dbReference type="InterPro" id="IPR047142">
    <property type="entry name" value="OryJ/VirC-like"/>
</dbReference>
<sequence length="306" mass="32942">MRRKKGQQHVTHALVHLPNMSGKDGISAQLNNHPKHLYLQLAGHLLSRPSGKIAHRHDSRCIQSPCKPKSAGYAADGSLRFRSTTFGAAVHKPIPAEAAPGTSDHAVETLPLGEPAAAHSREDASEIMTEKSVHARRLVVTGHDEQGLSLVSSDTKVGARKVPGAPGWTFLDLWGADGVADFPSDGGRPPVAGFLPPERGFRCYTTTIEPFTVAAHEQPSADNLEIAGLMDPDRPGMHRTATLDCLYVIEGSCFLHLDHGRVQLNAGDALVQNGTNHAWSNPFDQPCRTFIVMIGAFWQPAAAKAF</sequence>
<dbReference type="Gene3D" id="2.60.120.10">
    <property type="entry name" value="Jelly Rolls"/>
    <property type="match status" value="1"/>
</dbReference>
<evidence type="ECO:0000259" key="1">
    <source>
        <dbReference type="Pfam" id="PF07883"/>
    </source>
</evidence>
<dbReference type="RefSeq" id="WP_315727837.1">
    <property type="nucleotide sequence ID" value="NZ_JAVUPU010000009.1"/>
</dbReference>
<evidence type="ECO:0000313" key="3">
    <source>
        <dbReference type="Proteomes" id="UP001259572"/>
    </source>
</evidence>
<dbReference type="PANTHER" id="PTHR36156:SF2">
    <property type="entry name" value="CUPIN TYPE-2 DOMAIN-CONTAINING PROTEIN"/>
    <property type="match status" value="1"/>
</dbReference>
<comment type="caution">
    <text evidence="2">The sequence shown here is derived from an EMBL/GenBank/DDBJ whole genome shotgun (WGS) entry which is preliminary data.</text>
</comment>
<dbReference type="Pfam" id="PF07883">
    <property type="entry name" value="Cupin_2"/>
    <property type="match status" value="1"/>
</dbReference>
<gene>
    <name evidence="2" type="ORF">RQX22_16430</name>
</gene>
<proteinExistence type="predicted"/>
<dbReference type="PANTHER" id="PTHR36156">
    <property type="entry name" value="SLR2101 PROTEIN"/>
    <property type="match status" value="1"/>
</dbReference>
<evidence type="ECO:0000313" key="2">
    <source>
        <dbReference type="EMBL" id="MDT9600548.1"/>
    </source>
</evidence>
<protein>
    <submittedName>
        <fullName evidence="2">Cupin domain-containing protein</fullName>
    </submittedName>
</protein>
<dbReference type="InterPro" id="IPR014710">
    <property type="entry name" value="RmlC-like_jellyroll"/>
</dbReference>
<dbReference type="InterPro" id="IPR013096">
    <property type="entry name" value="Cupin_2"/>
</dbReference>
<dbReference type="Proteomes" id="UP001259572">
    <property type="component" value="Unassembled WGS sequence"/>
</dbReference>
<dbReference type="InterPro" id="IPR011051">
    <property type="entry name" value="RmlC_Cupin_sf"/>
</dbReference>
<feature type="domain" description="Cupin type-2" evidence="1">
    <location>
        <begin position="237"/>
        <end position="292"/>
    </location>
</feature>
<dbReference type="CDD" id="cd02231">
    <property type="entry name" value="cupin_BLL6423-like"/>
    <property type="match status" value="1"/>
</dbReference>
<reference evidence="2 3" key="1">
    <citation type="submission" date="2023-05" db="EMBL/GenBank/DDBJ databases">
        <authorList>
            <person name="Guo Y."/>
        </authorList>
    </citation>
    <scope>NUCLEOTIDE SEQUENCE [LARGE SCALE GENOMIC DNA]</scope>
    <source>
        <strain evidence="2 3">GR2756</strain>
    </source>
</reference>
<accession>A0ABU3QAX9</accession>
<organism evidence="2 3">
    <name type="scientific">Sphingosinicella rhizophila</name>
    <dbReference type="NCBI Taxonomy" id="3050082"/>
    <lineage>
        <taxon>Bacteria</taxon>
        <taxon>Pseudomonadati</taxon>
        <taxon>Pseudomonadota</taxon>
        <taxon>Alphaproteobacteria</taxon>
        <taxon>Sphingomonadales</taxon>
        <taxon>Sphingosinicellaceae</taxon>
        <taxon>Sphingosinicella</taxon>
    </lineage>
</organism>
<dbReference type="SUPFAM" id="SSF51182">
    <property type="entry name" value="RmlC-like cupins"/>
    <property type="match status" value="1"/>
</dbReference>